<evidence type="ECO:0000256" key="3">
    <source>
        <dbReference type="ARBA" id="ARBA00022553"/>
    </source>
</evidence>
<dbReference type="InterPro" id="IPR001031">
    <property type="entry name" value="Thioesterase"/>
</dbReference>
<dbReference type="InterPro" id="IPR036736">
    <property type="entry name" value="ACP-like_sf"/>
</dbReference>
<keyword evidence="2" id="KW-0596">Phosphopantetheine</keyword>
<dbReference type="FunFam" id="3.40.50.12780:FF:000012">
    <property type="entry name" value="Non-ribosomal peptide synthetase"/>
    <property type="match status" value="1"/>
</dbReference>
<proteinExistence type="predicted"/>
<dbReference type="Gene3D" id="3.30.559.10">
    <property type="entry name" value="Chloramphenicol acetyltransferase-like domain"/>
    <property type="match status" value="1"/>
</dbReference>
<dbReference type="InterPro" id="IPR025110">
    <property type="entry name" value="AMP-bd_C"/>
</dbReference>
<dbReference type="InterPro" id="IPR009081">
    <property type="entry name" value="PP-bd_ACP"/>
</dbReference>
<dbReference type="Pfam" id="PF00501">
    <property type="entry name" value="AMP-binding"/>
    <property type="match status" value="1"/>
</dbReference>
<keyword evidence="3" id="KW-0597">Phosphoprotein</keyword>
<dbReference type="EMBL" id="NJAJ01000014">
    <property type="protein sequence ID" value="PHM65647.1"/>
    <property type="molecule type" value="Genomic_DNA"/>
</dbReference>
<dbReference type="RefSeq" id="WP_099124805.1">
    <property type="nucleotide sequence ID" value="NZ_CAWNRH010000046.1"/>
</dbReference>
<dbReference type="SUPFAM" id="SSF56801">
    <property type="entry name" value="Acetyl-CoA synthetase-like"/>
    <property type="match status" value="1"/>
</dbReference>
<dbReference type="InterPro" id="IPR023213">
    <property type="entry name" value="CAT-like_dom_sf"/>
</dbReference>
<dbReference type="Proteomes" id="UP000222366">
    <property type="component" value="Unassembled WGS sequence"/>
</dbReference>
<evidence type="ECO:0000256" key="1">
    <source>
        <dbReference type="ARBA" id="ARBA00001957"/>
    </source>
</evidence>
<dbReference type="InterPro" id="IPR020845">
    <property type="entry name" value="AMP-binding_CS"/>
</dbReference>
<dbReference type="GO" id="GO:0005737">
    <property type="term" value="C:cytoplasm"/>
    <property type="evidence" value="ECO:0007669"/>
    <property type="project" value="TreeGrafter"/>
</dbReference>
<dbReference type="SUPFAM" id="SSF47336">
    <property type="entry name" value="ACP-like"/>
    <property type="match status" value="1"/>
</dbReference>
<dbReference type="FunFam" id="1.10.1200.10:FF:000005">
    <property type="entry name" value="Nonribosomal peptide synthetase 1"/>
    <property type="match status" value="1"/>
</dbReference>
<keyword evidence="6" id="KW-1185">Reference proteome</keyword>
<protein>
    <submittedName>
        <fullName evidence="5">Amino acid adenylation</fullName>
    </submittedName>
</protein>
<dbReference type="PANTHER" id="PTHR45527:SF1">
    <property type="entry name" value="FATTY ACID SYNTHASE"/>
    <property type="match status" value="1"/>
</dbReference>
<evidence type="ECO:0000256" key="2">
    <source>
        <dbReference type="ARBA" id="ARBA00022450"/>
    </source>
</evidence>
<dbReference type="PROSITE" id="PS50075">
    <property type="entry name" value="CARRIER"/>
    <property type="match status" value="1"/>
</dbReference>
<dbReference type="Gene3D" id="2.30.38.10">
    <property type="entry name" value="Luciferase, Domain 3"/>
    <property type="match status" value="1"/>
</dbReference>
<dbReference type="Gene3D" id="3.30.300.30">
    <property type="match status" value="1"/>
</dbReference>
<dbReference type="CDD" id="cd17651">
    <property type="entry name" value="A_NRPS_VisG_like"/>
    <property type="match status" value="1"/>
</dbReference>
<dbReference type="InterPro" id="IPR006162">
    <property type="entry name" value="Ppantetheine_attach_site"/>
</dbReference>
<dbReference type="Pfam" id="PF00975">
    <property type="entry name" value="Thioesterase"/>
    <property type="match status" value="1"/>
</dbReference>
<dbReference type="GO" id="GO:0044550">
    <property type="term" value="P:secondary metabolite biosynthetic process"/>
    <property type="evidence" value="ECO:0007669"/>
    <property type="project" value="TreeGrafter"/>
</dbReference>
<dbReference type="Pfam" id="PF13193">
    <property type="entry name" value="AMP-binding_C"/>
    <property type="match status" value="1"/>
</dbReference>
<dbReference type="PANTHER" id="PTHR45527">
    <property type="entry name" value="NONRIBOSOMAL PEPTIDE SYNTHETASE"/>
    <property type="match status" value="1"/>
</dbReference>
<reference evidence="5 6" key="1">
    <citation type="journal article" date="2017" name="Nat. Microbiol.">
        <title>Natural product diversity associated with the nematode symbionts Photorhabdus and Xenorhabdus.</title>
        <authorList>
            <person name="Tobias N.J."/>
            <person name="Wolff H."/>
            <person name="Djahanschiri B."/>
            <person name="Grundmann F."/>
            <person name="Kronenwerth M."/>
            <person name="Shi Y.M."/>
            <person name="Simonyi S."/>
            <person name="Grun P."/>
            <person name="Shapiro-Ilan D."/>
            <person name="Pidot S.J."/>
            <person name="Stinear T.P."/>
            <person name="Ebersberger I."/>
            <person name="Bode H.B."/>
        </authorList>
    </citation>
    <scope>NUCLEOTIDE SEQUENCE [LARGE SCALE GENOMIC DNA]</scope>
    <source>
        <strain evidence="5 6">DSM 17904</strain>
    </source>
</reference>
<dbReference type="Gene3D" id="3.40.50.980">
    <property type="match status" value="2"/>
</dbReference>
<evidence type="ECO:0000313" key="6">
    <source>
        <dbReference type="Proteomes" id="UP000222366"/>
    </source>
</evidence>
<organism evidence="5 6">
    <name type="scientific">Xenorhabdus stockiae</name>
    <dbReference type="NCBI Taxonomy" id="351614"/>
    <lineage>
        <taxon>Bacteria</taxon>
        <taxon>Pseudomonadati</taxon>
        <taxon>Pseudomonadota</taxon>
        <taxon>Gammaproteobacteria</taxon>
        <taxon>Enterobacterales</taxon>
        <taxon>Morganellaceae</taxon>
        <taxon>Xenorhabdus</taxon>
    </lineage>
</organism>
<dbReference type="Gene3D" id="3.40.50.1820">
    <property type="entry name" value="alpha/beta hydrolase"/>
    <property type="match status" value="1"/>
</dbReference>
<dbReference type="Pfam" id="PF00668">
    <property type="entry name" value="Condensation"/>
    <property type="match status" value="1"/>
</dbReference>
<feature type="domain" description="Carrier" evidence="4">
    <location>
        <begin position="1058"/>
        <end position="1133"/>
    </location>
</feature>
<dbReference type="FunFam" id="2.30.38.10:FF:000001">
    <property type="entry name" value="Non-ribosomal peptide synthetase PvdI"/>
    <property type="match status" value="1"/>
</dbReference>
<name>A0A2D0KQZ7_9GAMM</name>
<dbReference type="Pfam" id="PF00550">
    <property type="entry name" value="PP-binding"/>
    <property type="match status" value="1"/>
</dbReference>
<dbReference type="Gene3D" id="3.30.559.30">
    <property type="entry name" value="Nonribosomal peptide synthetase, condensation domain"/>
    <property type="match status" value="1"/>
</dbReference>
<dbReference type="InterPro" id="IPR000873">
    <property type="entry name" value="AMP-dep_synth/lig_dom"/>
</dbReference>
<dbReference type="PROSITE" id="PS00012">
    <property type="entry name" value="PHOSPHOPANTETHEINE"/>
    <property type="match status" value="1"/>
</dbReference>
<dbReference type="SUPFAM" id="SSF52777">
    <property type="entry name" value="CoA-dependent acyltransferases"/>
    <property type="match status" value="2"/>
</dbReference>
<comment type="cofactor">
    <cofactor evidence="1">
        <name>pantetheine 4'-phosphate</name>
        <dbReference type="ChEBI" id="CHEBI:47942"/>
    </cofactor>
</comment>
<dbReference type="InterPro" id="IPR045851">
    <property type="entry name" value="AMP-bd_C_sf"/>
</dbReference>
<dbReference type="FunFam" id="3.40.50.980:FF:000001">
    <property type="entry name" value="Non-ribosomal peptide synthetase"/>
    <property type="match status" value="1"/>
</dbReference>
<dbReference type="GO" id="GO:0031177">
    <property type="term" value="F:phosphopantetheine binding"/>
    <property type="evidence" value="ECO:0007669"/>
    <property type="project" value="TreeGrafter"/>
</dbReference>
<evidence type="ECO:0000259" key="4">
    <source>
        <dbReference type="PROSITE" id="PS50075"/>
    </source>
</evidence>
<dbReference type="InterPro" id="IPR029058">
    <property type="entry name" value="AB_hydrolase_fold"/>
</dbReference>
<dbReference type="NCBIfam" id="TIGR01733">
    <property type="entry name" value="AA-adenyl-dom"/>
    <property type="match status" value="1"/>
</dbReference>
<sequence>MLTLFKELNKNQASVWVYENKLKLTFTGETPPDQLIDQVKQKKENILNFLNEKNIFSVEDFKRFISLENYAGRPATSSSNKKIEAIFPATSLQQGFVYHYLSQPQDDAYRVQLLLDYHTSIDVDAYQQAWTLASRRFPILRTAFHWEGEILQIVTTGASINATNFRYEDITPLSEEEKNRAIDTLSQHDLSLPFNLRQPGLARFTLIKQHQQLITVVITLHHSIIDGWSYPILLQTVHSYYNALAQGRTPEIVVDNTYLDAQQYYRNHQTDTDSYWAERKAQWQGTNDLSALLSHRIDLTQIKMIEKPAEKRLTVQGNAYEQLKNTCRRHGVTLNVALQFAWHKLLHIYTADEQTIVGTTVSGRDIPVAGIESSVGLYINTLPLAVQWKQTDSIVAVLQHIQKNIADLNSHSAVSLSSLQSDGERLFHSLLVFENYPSPVADENQTGIEQTLTFRRAVEKVDYPLSLIAYEQGNRLVIKFNYGKDWLEDEQALRLLEQLERILHEVACHPEQSHTAITCLSEEERHILLNSWNQTDAPYPQDKTLPQLFEAQAAQLPDAIAVEFEEQVLSYGELNRRANHLAHYLITLGVCPDERVAICVERSPEMVVGLLAILKAGGAYVPLDPALPGERLAHMLRDSAPVALLTQSTFAQALEASLPSASHTVLLDEQPAYLTDQPAHDPVVPALASHHLAYVIYTSGSTGLPKGVEMPQSALSNLLHWHRHTPEHPTTAGKTLQFAALGFDVAFQEIFTTLCEGGCLVLISEALRREPQQLLKLVQQKQIERIFLPYVALQHFAESVNLNEENDLSCLKHIITAGEQLRITPAIQRLLRHARHCRLHNHYGPTESHVVTSYTLDNETEHWPTLPPIGRPIANTQIYILDPHGQPVPWGVTGEIYIAGKGVARGYLNRPELTAERFLGCPFSNEPGALMYKTGDLGRWLPDGNIDYLGRNDFQVKIRGFRIELGEIESALMAYSQIKQAVVIDREHRGHKVLAAYLVAEDAVSDDMLLAHLSDRLPDYMLPTSFTFMDAIPLTLNGKVNRKALPEPLFGNRDSYVAPRNALETQLCAIWQAVLGLERVGIEDNFFRIGGNSLLAIKLTSAIRHKMAVDIPLNILFSCKCIALLSQWLVTDNKKISLLNFLTPESMATDKLFMIHPANGGSESYVTLANTLADNYNCIGIDNYNLSTDNQIDSLQKLANIYMQLILAETSINQPIRILGWSLGGQLAMEIAYQLEQIGVQKIQLFLLDTVINDAETKILRNNIDISNINLLLTDKLQKMGASETYINKVLEAAPFEYKIADCDLSGILKHTNITLFKAGEINPDYNDASHVELTKSIIKVTDNNISQWVINPLEIKLLKNHHHNNILECTSVIRKEIINALGIKE</sequence>
<comment type="caution">
    <text evidence="5">The sequence shown here is derived from an EMBL/GenBank/DDBJ whole genome shotgun (WGS) entry which is preliminary data.</text>
</comment>
<dbReference type="GO" id="GO:0043041">
    <property type="term" value="P:amino acid activation for nonribosomal peptide biosynthetic process"/>
    <property type="evidence" value="ECO:0007669"/>
    <property type="project" value="TreeGrafter"/>
</dbReference>
<dbReference type="GO" id="GO:0003824">
    <property type="term" value="F:catalytic activity"/>
    <property type="evidence" value="ECO:0007669"/>
    <property type="project" value="InterPro"/>
</dbReference>
<dbReference type="InterPro" id="IPR010071">
    <property type="entry name" value="AA_adenyl_dom"/>
</dbReference>
<dbReference type="SUPFAM" id="SSF53474">
    <property type="entry name" value="alpha/beta-Hydrolases"/>
    <property type="match status" value="1"/>
</dbReference>
<accession>A0A2D0KQZ7</accession>
<dbReference type="InterPro" id="IPR001242">
    <property type="entry name" value="Condensation_dom"/>
</dbReference>
<gene>
    <name evidence="5" type="ORF">Xsto_01796</name>
</gene>
<evidence type="ECO:0000313" key="5">
    <source>
        <dbReference type="EMBL" id="PHM65647.1"/>
    </source>
</evidence>
<dbReference type="PROSITE" id="PS00455">
    <property type="entry name" value="AMP_BINDING"/>
    <property type="match status" value="1"/>
</dbReference>